<feature type="domain" description="Aminoglycoside phosphotransferase" evidence="1">
    <location>
        <begin position="36"/>
        <end position="243"/>
    </location>
</feature>
<keyword evidence="3" id="KW-1185">Reference proteome</keyword>
<evidence type="ECO:0000313" key="3">
    <source>
        <dbReference type="Proteomes" id="UP001150217"/>
    </source>
</evidence>
<gene>
    <name evidence="2" type="ORF">C8R41DRAFT_855604</name>
</gene>
<sequence>MAARRAKGNYEFLVRSAVNQAHAHTTVLSIEPFETQGFSSTTYSVQLGDQTSIVVQVRPSDRPLLLSNLGTARSTFGSLVPSGSFLMSTDDGPNQQLLFYSMSRVPGRSFDAYMRFSDGNAADSMPSIARSLGTILAKAIIPEAEVAGLISSQGGEKAQGLNLLEDQLELAIQAQTDVKSFSDLKPLFASLLHSLRTDAELKHLPLTISNGDISPTNIIIQNDTVSGIVDWEYIDIRPLGYDTEAIFWLMCVLDPPTNSFSLRPNSQAIEQSFWSAFSTALPAHLRSQHTAIELALHIAFAIKACPAGHFNPLWAASLQEMSKYRIPLQYWAQAS</sequence>
<dbReference type="Pfam" id="PF01636">
    <property type="entry name" value="APH"/>
    <property type="match status" value="1"/>
</dbReference>
<dbReference type="PANTHER" id="PTHR21310:SF54">
    <property type="entry name" value="AMINOGLYCOSIDE PHOSPHOTRANSFERASE DOMAIN-CONTAINING PROTEIN"/>
    <property type="match status" value="1"/>
</dbReference>
<protein>
    <recommendedName>
        <fullName evidence="1">Aminoglycoside phosphotransferase domain-containing protein</fullName>
    </recommendedName>
</protein>
<dbReference type="Proteomes" id="UP001150217">
    <property type="component" value="Unassembled WGS sequence"/>
</dbReference>
<evidence type="ECO:0000313" key="2">
    <source>
        <dbReference type="EMBL" id="KAJ4467327.1"/>
    </source>
</evidence>
<dbReference type="InterPro" id="IPR011009">
    <property type="entry name" value="Kinase-like_dom_sf"/>
</dbReference>
<accession>A0ABQ8V022</accession>
<organism evidence="2 3">
    <name type="scientific">Lentinula lateritia</name>
    <dbReference type="NCBI Taxonomy" id="40482"/>
    <lineage>
        <taxon>Eukaryota</taxon>
        <taxon>Fungi</taxon>
        <taxon>Dikarya</taxon>
        <taxon>Basidiomycota</taxon>
        <taxon>Agaricomycotina</taxon>
        <taxon>Agaricomycetes</taxon>
        <taxon>Agaricomycetidae</taxon>
        <taxon>Agaricales</taxon>
        <taxon>Marasmiineae</taxon>
        <taxon>Omphalotaceae</taxon>
        <taxon>Lentinula</taxon>
    </lineage>
</organism>
<evidence type="ECO:0000259" key="1">
    <source>
        <dbReference type="Pfam" id="PF01636"/>
    </source>
</evidence>
<proteinExistence type="predicted"/>
<dbReference type="InterPro" id="IPR002575">
    <property type="entry name" value="Aminoglycoside_PTrfase"/>
</dbReference>
<dbReference type="Gene3D" id="3.90.1200.10">
    <property type="match status" value="1"/>
</dbReference>
<dbReference type="PANTHER" id="PTHR21310">
    <property type="entry name" value="AMINOGLYCOSIDE PHOSPHOTRANSFERASE-RELATED-RELATED"/>
    <property type="match status" value="1"/>
</dbReference>
<dbReference type="InterPro" id="IPR051678">
    <property type="entry name" value="AGP_Transferase"/>
</dbReference>
<reference evidence="2" key="1">
    <citation type="submission" date="2022-08" db="EMBL/GenBank/DDBJ databases">
        <title>A Global Phylogenomic Analysis of the Shiitake Genus Lentinula.</title>
        <authorList>
            <consortium name="DOE Joint Genome Institute"/>
            <person name="Sierra-Patev S."/>
            <person name="Min B."/>
            <person name="Naranjo-Ortiz M."/>
            <person name="Looney B."/>
            <person name="Konkel Z."/>
            <person name="Slot J.C."/>
            <person name="Sakamoto Y."/>
            <person name="Steenwyk J.L."/>
            <person name="Rokas A."/>
            <person name="Carro J."/>
            <person name="Camarero S."/>
            <person name="Ferreira P."/>
            <person name="Molpeceres G."/>
            <person name="Ruiz-Duenas F.J."/>
            <person name="Serrano A."/>
            <person name="Henrissat B."/>
            <person name="Drula E."/>
            <person name="Hughes K.W."/>
            <person name="Mata J.L."/>
            <person name="Ishikawa N.K."/>
            <person name="Vargas-Isla R."/>
            <person name="Ushijima S."/>
            <person name="Smith C.A."/>
            <person name="Ahrendt S."/>
            <person name="Andreopoulos W."/>
            <person name="He G."/>
            <person name="Labutti K."/>
            <person name="Lipzen A."/>
            <person name="Ng V."/>
            <person name="Riley R."/>
            <person name="Sandor L."/>
            <person name="Barry K."/>
            <person name="Martinez A.T."/>
            <person name="Xiao Y."/>
            <person name="Gibbons J.G."/>
            <person name="Terashima K."/>
            <person name="Grigoriev I.V."/>
            <person name="Hibbett D.S."/>
        </authorList>
    </citation>
    <scope>NUCLEOTIDE SEQUENCE</scope>
    <source>
        <strain evidence="2">RHP3577 ss4</strain>
    </source>
</reference>
<name>A0ABQ8V022_9AGAR</name>
<dbReference type="EMBL" id="JANVFT010000108">
    <property type="protein sequence ID" value="KAJ4467327.1"/>
    <property type="molecule type" value="Genomic_DNA"/>
</dbReference>
<dbReference type="SUPFAM" id="SSF56112">
    <property type="entry name" value="Protein kinase-like (PK-like)"/>
    <property type="match status" value="1"/>
</dbReference>
<comment type="caution">
    <text evidence="2">The sequence shown here is derived from an EMBL/GenBank/DDBJ whole genome shotgun (WGS) entry which is preliminary data.</text>
</comment>